<feature type="region of interest" description="Disordered" evidence="1">
    <location>
        <begin position="36"/>
        <end position="92"/>
    </location>
</feature>
<reference evidence="2" key="1">
    <citation type="submission" date="2020-08" db="EMBL/GenBank/DDBJ databases">
        <title>Multicomponent nature underlies the extraordinary mechanical properties of spider dragline silk.</title>
        <authorList>
            <person name="Kono N."/>
            <person name="Nakamura H."/>
            <person name="Mori M."/>
            <person name="Yoshida Y."/>
            <person name="Ohtoshi R."/>
            <person name="Malay A.D."/>
            <person name="Moran D.A.P."/>
            <person name="Tomita M."/>
            <person name="Numata K."/>
            <person name="Arakawa K."/>
        </authorList>
    </citation>
    <scope>NUCLEOTIDE SEQUENCE</scope>
</reference>
<feature type="region of interest" description="Disordered" evidence="1">
    <location>
        <begin position="112"/>
        <end position="149"/>
    </location>
</feature>
<gene>
    <name evidence="2" type="primary">Rnf31_1</name>
    <name evidence="2" type="ORF">NPIL_633731</name>
</gene>
<protein>
    <submittedName>
        <fullName evidence="2">E3 ubiquitin-protein ligase RNF31</fullName>
    </submittedName>
</protein>
<dbReference type="OrthoDB" id="6436051at2759"/>
<accession>A0A8X6UIW5</accession>
<feature type="compositionally biased region" description="Polar residues" evidence="1">
    <location>
        <begin position="52"/>
        <end position="63"/>
    </location>
</feature>
<dbReference type="Proteomes" id="UP000887013">
    <property type="component" value="Unassembled WGS sequence"/>
</dbReference>
<comment type="caution">
    <text evidence="2">The sequence shown here is derived from an EMBL/GenBank/DDBJ whole genome shotgun (WGS) entry which is preliminary data.</text>
</comment>
<organism evidence="2 3">
    <name type="scientific">Nephila pilipes</name>
    <name type="common">Giant wood spider</name>
    <name type="synonym">Nephila maculata</name>
    <dbReference type="NCBI Taxonomy" id="299642"/>
    <lineage>
        <taxon>Eukaryota</taxon>
        <taxon>Metazoa</taxon>
        <taxon>Ecdysozoa</taxon>
        <taxon>Arthropoda</taxon>
        <taxon>Chelicerata</taxon>
        <taxon>Arachnida</taxon>
        <taxon>Araneae</taxon>
        <taxon>Araneomorphae</taxon>
        <taxon>Entelegynae</taxon>
        <taxon>Araneoidea</taxon>
        <taxon>Nephilidae</taxon>
        <taxon>Nephila</taxon>
    </lineage>
</organism>
<name>A0A8X6UIW5_NEPPI</name>
<feature type="compositionally biased region" description="Polar residues" evidence="1">
    <location>
        <begin position="7"/>
        <end position="20"/>
    </location>
</feature>
<evidence type="ECO:0000313" key="3">
    <source>
        <dbReference type="Proteomes" id="UP000887013"/>
    </source>
</evidence>
<evidence type="ECO:0000256" key="1">
    <source>
        <dbReference type="SAM" id="MobiDB-lite"/>
    </source>
</evidence>
<sequence length="176" mass="19801">MDPSQIHRGQTFNMMEGNQWNNGTMDNRQMTLNRQFQPGSMGPGSPGFPGGTMQQSASATDLQSLPGMDGHPGMPPMHYPHYPMNPQLPPHYPYPMYPPHYPNYPQYFGNSFANLSSQPTTTDGDASDQSEASSRHHSGRKYPFRKRAKRSQSVMIDRMAYPGKDPLGSFLFLFLQ</sequence>
<feature type="compositionally biased region" description="Gly residues" evidence="1">
    <location>
        <begin position="41"/>
        <end position="50"/>
    </location>
</feature>
<evidence type="ECO:0000313" key="2">
    <source>
        <dbReference type="EMBL" id="GFU14718.1"/>
    </source>
</evidence>
<dbReference type="AlphaFoldDB" id="A0A8X6UIW5"/>
<keyword evidence="3" id="KW-1185">Reference proteome</keyword>
<feature type="compositionally biased region" description="Polar residues" evidence="1">
    <location>
        <begin position="112"/>
        <end position="132"/>
    </location>
</feature>
<feature type="region of interest" description="Disordered" evidence="1">
    <location>
        <begin position="1"/>
        <end position="20"/>
    </location>
</feature>
<dbReference type="EMBL" id="BMAW01079289">
    <property type="protein sequence ID" value="GFU14718.1"/>
    <property type="molecule type" value="Genomic_DNA"/>
</dbReference>
<feature type="compositionally biased region" description="Basic residues" evidence="1">
    <location>
        <begin position="135"/>
        <end position="149"/>
    </location>
</feature>
<proteinExistence type="predicted"/>